<organism evidence="1 2">
    <name type="scientific">Cylindrotheca closterium</name>
    <dbReference type="NCBI Taxonomy" id="2856"/>
    <lineage>
        <taxon>Eukaryota</taxon>
        <taxon>Sar</taxon>
        <taxon>Stramenopiles</taxon>
        <taxon>Ochrophyta</taxon>
        <taxon>Bacillariophyta</taxon>
        <taxon>Bacillariophyceae</taxon>
        <taxon>Bacillariophycidae</taxon>
        <taxon>Bacillariales</taxon>
        <taxon>Bacillariaceae</taxon>
        <taxon>Cylindrotheca</taxon>
    </lineage>
</organism>
<keyword evidence="2" id="KW-1185">Reference proteome</keyword>
<dbReference type="EMBL" id="CAKOGP040001745">
    <property type="protein sequence ID" value="CAJ1948197.1"/>
    <property type="molecule type" value="Genomic_DNA"/>
</dbReference>
<dbReference type="AlphaFoldDB" id="A0AAD2FQ05"/>
<evidence type="ECO:0000313" key="1">
    <source>
        <dbReference type="EMBL" id="CAJ1948197.1"/>
    </source>
</evidence>
<dbReference type="Proteomes" id="UP001295423">
    <property type="component" value="Unassembled WGS sequence"/>
</dbReference>
<reference evidence="1" key="1">
    <citation type="submission" date="2023-08" db="EMBL/GenBank/DDBJ databases">
        <authorList>
            <person name="Audoor S."/>
            <person name="Bilcke G."/>
        </authorList>
    </citation>
    <scope>NUCLEOTIDE SEQUENCE</scope>
</reference>
<proteinExistence type="predicted"/>
<protein>
    <submittedName>
        <fullName evidence="1">Uncharacterized protein</fullName>
    </submittedName>
</protein>
<comment type="caution">
    <text evidence="1">The sequence shown here is derived from an EMBL/GenBank/DDBJ whole genome shotgun (WGS) entry which is preliminary data.</text>
</comment>
<evidence type="ECO:0000313" key="2">
    <source>
        <dbReference type="Proteomes" id="UP001295423"/>
    </source>
</evidence>
<accession>A0AAD2FQ05</accession>
<sequence>MQNYASAKLNKTATEGTIFELFVYIPRRQAPHVQRLRRATAPVIQRKREPLRQHAAANNLQIGPIAEHHLATFNVRAPKGTELAIPTDATTRQAQALDRDQARLQNEDAQALADSNSVYRPVEIELFGGTKAMICMNIVLLRQALSLPNHKSFHQGIYNEYTHPVLPDGADMLM</sequence>
<gene>
    <name evidence="1" type="ORF">CYCCA115_LOCUS11503</name>
</gene>
<name>A0AAD2FQ05_9STRA</name>